<proteinExistence type="predicted"/>
<evidence type="ECO:0008006" key="3">
    <source>
        <dbReference type="Google" id="ProtNLM"/>
    </source>
</evidence>
<dbReference type="Proteomes" id="UP000003973">
    <property type="component" value="Unassembled WGS sequence"/>
</dbReference>
<dbReference type="HOGENOM" id="CLU_2701244_0_0_4"/>
<dbReference type="InterPro" id="IPR036390">
    <property type="entry name" value="WH_DNA-bd_sf"/>
</dbReference>
<dbReference type="AlphaFoldDB" id="C3X674"/>
<dbReference type="Gene3D" id="1.10.10.10">
    <property type="entry name" value="Winged helix-like DNA-binding domain superfamily/Winged helix DNA-binding domain"/>
    <property type="match status" value="1"/>
</dbReference>
<comment type="caution">
    <text evidence="1">The sequence shown here is derived from an EMBL/GenBank/DDBJ whole genome shotgun (WGS) entry which is preliminary data.</text>
</comment>
<protein>
    <recommendedName>
        <fullName evidence="3">HTH marR-type domain-containing protein</fullName>
    </recommendedName>
</protein>
<dbReference type="InterPro" id="IPR036388">
    <property type="entry name" value="WH-like_DNA-bd_sf"/>
</dbReference>
<sequence length="73" mass="8524">METGLLKWVADENDRRAKILTLTDMGLQIADLIEQAFSPFRRDWLKNLSEKDIDICLRVFEGSGMAFRNYEDI</sequence>
<evidence type="ECO:0000313" key="2">
    <source>
        <dbReference type="Proteomes" id="UP000003973"/>
    </source>
</evidence>
<evidence type="ECO:0000313" key="1">
    <source>
        <dbReference type="EMBL" id="EEO28710.2"/>
    </source>
</evidence>
<dbReference type="SUPFAM" id="SSF46785">
    <property type="entry name" value="Winged helix' DNA-binding domain"/>
    <property type="match status" value="1"/>
</dbReference>
<gene>
    <name evidence="1" type="ORF">OFAG_01863</name>
</gene>
<organism evidence="1 2">
    <name type="scientific">Oxalobacter paraformigenes</name>
    <dbReference type="NCBI Taxonomy" id="556268"/>
    <lineage>
        <taxon>Bacteria</taxon>
        <taxon>Pseudomonadati</taxon>
        <taxon>Pseudomonadota</taxon>
        <taxon>Betaproteobacteria</taxon>
        <taxon>Burkholderiales</taxon>
        <taxon>Oxalobacteraceae</taxon>
        <taxon>Oxalobacter</taxon>
    </lineage>
</organism>
<accession>C3X674</accession>
<reference evidence="1" key="1">
    <citation type="submission" date="2011-10" db="EMBL/GenBank/DDBJ databases">
        <title>The Genome Sequence of Oxalobacter formigenes HOxBLS.</title>
        <authorList>
            <consortium name="The Broad Institute Genome Sequencing Platform"/>
            <person name="Earl A."/>
            <person name="Ward D."/>
            <person name="Feldgarden M."/>
            <person name="Gevers D."/>
            <person name="Allison M.J."/>
            <person name="Humphrey S."/>
            <person name="Young S.K."/>
            <person name="Zeng Q."/>
            <person name="Gargeya S."/>
            <person name="Fitzgerald M."/>
            <person name="Haas B."/>
            <person name="Abouelleil A."/>
            <person name="Alvarado L."/>
            <person name="Arachchi H.M."/>
            <person name="Berlin A."/>
            <person name="Brown A."/>
            <person name="Chapman S.B."/>
            <person name="Chen Z."/>
            <person name="Dunbar C."/>
            <person name="Freedman E."/>
            <person name="Gearin G."/>
            <person name="Goldberg J."/>
            <person name="Griggs A."/>
            <person name="Gujja S."/>
            <person name="Heiman D."/>
            <person name="Howarth C."/>
            <person name="Larson L."/>
            <person name="Lui A."/>
            <person name="MacDonald P.J.P."/>
            <person name="Montmayeur A."/>
            <person name="Murphy C."/>
            <person name="Neiman D."/>
            <person name="Pearson M."/>
            <person name="Priest M."/>
            <person name="Roberts A."/>
            <person name="Saif S."/>
            <person name="Shea T."/>
            <person name="Shenoy N."/>
            <person name="Sisk P."/>
            <person name="Stolte C."/>
            <person name="Sykes S."/>
            <person name="Wortman J."/>
            <person name="Nusbaum C."/>
            <person name="Birren B."/>
        </authorList>
    </citation>
    <scope>NUCLEOTIDE SEQUENCE [LARGE SCALE GENOMIC DNA]</scope>
    <source>
        <strain evidence="1">HOxBLS</strain>
    </source>
</reference>
<keyword evidence="2" id="KW-1185">Reference proteome</keyword>
<dbReference type="EMBL" id="ACDP02000002">
    <property type="protein sequence ID" value="EEO28710.2"/>
    <property type="molecule type" value="Genomic_DNA"/>
</dbReference>
<name>C3X674_9BURK</name>